<sequence>MTLKDLLEGCGLSQRDLARALELSPAAVSDIVNHDRWPKTADTRQLQAAIRKALRAAGANESRVKHLFRPSRARVKAEPQPKETIMLLRRQGLFPKTKKHFGLMADPFDEIRGAEDVFLSSEIRYVRESMLHIAKHGGFLAVIGESGSGKSTLRRDMVDRIIRDKLPVHVIEPYVLAMEDNDTEGKSLKALHIAEAIMATVAPGESIKSSPEARFRQLHRVLRDSGRTGHAHVLVIEEAHGLPLKTLKHLKRFLELEDGFRKLLSVILLGQPELKHKLSEANHEVREVVQRCEVVELKPMNGSLAGYVAHRFERVGAEAGKVITEDGIEALRSKLTGPASRGGANDSVSLVYPLAVGNMITAAMNLAADVGAPVVDPGIIAQV</sequence>
<dbReference type="InterPro" id="IPR010982">
    <property type="entry name" value="Lambda_DNA-bd_dom_sf"/>
</dbReference>
<dbReference type="SUPFAM" id="SSF52540">
    <property type="entry name" value="P-loop containing nucleoside triphosphate hydrolases"/>
    <property type="match status" value="1"/>
</dbReference>
<dbReference type="InterPro" id="IPR049945">
    <property type="entry name" value="AAA_22"/>
</dbReference>
<dbReference type="HOGENOM" id="CLU_058952_0_0_7"/>
<keyword evidence="3" id="KW-1185">Reference proteome</keyword>
<evidence type="ECO:0000313" key="2">
    <source>
        <dbReference type="EMBL" id="ADU63430.1"/>
    </source>
</evidence>
<proteinExistence type="predicted"/>
<reference evidence="3" key="1">
    <citation type="submission" date="2010-12" db="EMBL/GenBank/DDBJ databases">
        <title>Complete sequence of Desulfovibrio aespoeensis Aspo-2.</title>
        <authorList>
            <consortium name="US DOE Joint Genome Institute"/>
            <person name="Lucas S."/>
            <person name="Copeland A."/>
            <person name="Lapidus A."/>
            <person name="Cheng J.-F."/>
            <person name="Goodwin L."/>
            <person name="Pitluck S."/>
            <person name="Chertkov O."/>
            <person name="Misra M."/>
            <person name="Detter J.C."/>
            <person name="Han C."/>
            <person name="Tapia R."/>
            <person name="Land M."/>
            <person name="Hauser L."/>
            <person name="Kyrpides N."/>
            <person name="Ivanova N."/>
            <person name="Ovchinnikova G."/>
            <person name="Pedersen K."/>
            <person name="Jagevall S."/>
            <person name="Hazen T."/>
            <person name="Woyke T."/>
        </authorList>
    </citation>
    <scope>NUCLEOTIDE SEQUENCE [LARGE SCALE GENOMIC DNA]</scope>
    <source>
        <strain evidence="3">ATCC 700646 / DSM 10631 / Aspo-2</strain>
    </source>
</reference>
<feature type="domain" description="HTH cro/C1-type" evidence="1">
    <location>
        <begin position="3"/>
        <end position="33"/>
    </location>
</feature>
<dbReference type="AlphaFoldDB" id="E6VUC3"/>
<dbReference type="PANTHER" id="PTHR35894">
    <property type="entry name" value="GENERAL SECRETION PATHWAY PROTEIN A-RELATED"/>
    <property type="match status" value="1"/>
</dbReference>
<dbReference type="PANTHER" id="PTHR35894:SF1">
    <property type="entry name" value="PHOSPHORIBULOKINASE _ URIDINE KINASE FAMILY"/>
    <property type="match status" value="1"/>
</dbReference>
<dbReference type="EMBL" id="CP002431">
    <property type="protein sequence ID" value="ADU63430.1"/>
    <property type="molecule type" value="Genomic_DNA"/>
</dbReference>
<evidence type="ECO:0000313" key="3">
    <source>
        <dbReference type="Proteomes" id="UP000002191"/>
    </source>
</evidence>
<reference evidence="2 3" key="2">
    <citation type="journal article" date="2014" name="Genome Announc.">
        <title>Complete Genome Sequence of the Subsurface, Mesophilic Sulfate-Reducing Bacterium Desulfovibrio aespoeensis Aspo-2.</title>
        <authorList>
            <person name="Pedersen K."/>
            <person name="Bengtsson A."/>
            <person name="Edlund J."/>
            <person name="Rabe L."/>
            <person name="Hazen T."/>
            <person name="Chakraborty R."/>
            <person name="Goodwin L."/>
            <person name="Shapiro N."/>
        </authorList>
    </citation>
    <scope>NUCLEOTIDE SEQUENCE [LARGE SCALE GENOMIC DNA]</scope>
    <source>
        <strain evidence="3">ATCC 700646 / DSM 10631 / Aspo-2</strain>
    </source>
</reference>
<accession>E6VUC3</accession>
<dbReference type="CDD" id="cd00093">
    <property type="entry name" value="HTH_XRE"/>
    <property type="match status" value="1"/>
</dbReference>
<dbReference type="eggNOG" id="COG3267">
    <property type="taxonomic scope" value="Bacteria"/>
</dbReference>
<evidence type="ECO:0000259" key="1">
    <source>
        <dbReference type="PROSITE" id="PS50943"/>
    </source>
</evidence>
<dbReference type="PROSITE" id="PS50943">
    <property type="entry name" value="HTH_CROC1"/>
    <property type="match status" value="1"/>
</dbReference>
<dbReference type="OrthoDB" id="9779230at2"/>
<dbReference type="InterPro" id="IPR001387">
    <property type="entry name" value="Cro/C1-type_HTH"/>
</dbReference>
<dbReference type="RefSeq" id="WP_013515342.1">
    <property type="nucleotide sequence ID" value="NC_014844.1"/>
</dbReference>
<dbReference type="InterPro" id="IPR052026">
    <property type="entry name" value="ExeA_AAA_ATPase_DNA-bind"/>
</dbReference>
<name>E6VUC3_PSEA9</name>
<dbReference type="SUPFAM" id="SSF47413">
    <property type="entry name" value="lambda repressor-like DNA-binding domains"/>
    <property type="match status" value="1"/>
</dbReference>
<protein>
    <submittedName>
        <fullName evidence="2">Helix-turn-helix domain protein</fullName>
    </submittedName>
</protein>
<dbReference type="Gene3D" id="1.10.260.40">
    <property type="entry name" value="lambda repressor-like DNA-binding domains"/>
    <property type="match status" value="1"/>
</dbReference>
<dbReference type="Gene3D" id="3.40.50.300">
    <property type="entry name" value="P-loop containing nucleotide triphosphate hydrolases"/>
    <property type="match status" value="1"/>
</dbReference>
<organism evidence="2 3">
    <name type="scientific">Pseudodesulfovibrio aespoeensis (strain ATCC 700646 / DSM 10631 / Aspo-2)</name>
    <name type="common">Desulfovibrio aespoeensis</name>
    <dbReference type="NCBI Taxonomy" id="643562"/>
    <lineage>
        <taxon>Bacteria</taxon>
        <taxon>Pseudomonadati</taxon>
        <taxon>Thermodesulfobacteriota</taxon>
        <taxon>Desulfovibrionia</taxon>
        <taxon>Desulfovibrionales</taxon>
        <taxon>Desulfovibrionaceae</taxon>
    </lineage>
</organism>
<gene>
    <name evidence="2" type="ordered locus">Daes_2425</name>
</gene>
<dbReference type="InterPro" id="IPR027417">
    <property type="entry name" value="P-loop_NTPase"/>
</dbReference>
<dbReference type="Proteomes" id="UP000002191">
    <property type="component" value="Chromosome"/>
</dbReference>
<dbReference type="GO" id="GO:0016887">
    <property type="term" value="F:ATP hydrolysis activity"/>
    <property type="evidence" value="ECO:0007669"/>
    <property type="project" value="InterPro"/>
</dbReference>
<dbReference type="STRING" id="643562.Daes_2425"/>
<dbReference type="Pfam" id="PF13401">
    <property type="entry name" value="AAA_22"/>
    <property type="match status" value="1"/>
</dbReference>
<dbReference type="GO" id="GO:0003677">
    <property type="term" value="F:DNA binding"/>
    <property type="evidence" value="ECO:0007669"/>
    <property type="project" value="InterPro"/>
</dbReference>
<dbReference type="KEGG" id="das:Daes_2425"/>
<dbReference type="Pfam" id="PF01381">
    <property type="entry name" value="HTH_3"/>
    <property type="match status" value="1"/>
</dbReference>